<dbReference type="EMBL" id="GGEC01068962">
    <property type="protein sequence ID" value="MBX49446.1"/>
    <property type="molecule type" value="Transcribed_RNA"/>
</dbReference>
<accession>A0A2P2P3T7</accession>
<proteinExistence type="predicted"/>
<sequence>MAYRRFNGKANEDFHVQRVAHRDCQSPSSSTAPNRFLIPSAASIFMDRDRQNRTQLN</sequence>
<reference evidence="1" key="1">
    <citation type="submission" date="2018-02" db="EMBL/GenBank/DDBJ databases">
        <title>Rhizophora mucronata_Transcriptome.</title>
        <authorList>
            <person name="Meera S.P."/>
            <person name="Sreeshan A."/>
            <person name="Augustine A."/>
        </authorList>
    </citation>
    <scope>NUCLEOTIDE SEQUENCE</scope>
    <source>
        <tissue evidence="1">Leaf</tissue>
    </source>
</reference>
<protein>
    <submittedName>
        <fullName evidence="1">Uncharacterized protein</fullName>
    </submittedName>
</protein>
<organism evidence="1">
    <name type="scientific">Rhizophora mucronata</name>
    <name type="common">Asiatic mangrove</name>
    <dbReference type="NCBI Taxonomy" id="61149"/>
    <lineage>
        <taxon>Eukaryota</taxon>
        <taxon>Viridiplantae</taxon>
        <taxon>Streptophyta</taxon>
        <taxon>Embryophyta</taxon>
        <taxon>Tracheophyta</taxon>
        <taxon>Spermatophyta</taxon>
        <taxon>Magnoliopsida</taxon>
        <taxon>eudicotyledons</taxon>
        <taxon>Gunneridae</taxon>
        <taxon>Pentapetalae</taxon>
        <taxon>rosids</taxon>
        <taxon>fabids</taxon>
        <taxon>Malpighiales</taxon>
        <taxon>Rhizophoraceae</taxon>
        <taxon>Rhizophora</taxon>
    </lineage>
</organism>
<name>A0A2P2P3T7_RHIMU</name>
<dbReference type="AlphaFoldDB" id="A0A2P2P3T7"/>
<evidence type="ECO:0000313" key="1">
    <source>
        <dbReference type="EMBL" id="MBX49446.1"/>
    </source>
</evidence>